<evidence type="ECO:0000313" key="3">
    <source>
        <dbReference type="Proteomes" id="UP000597444"/>
    </source>
</evidence>
<accession>A0A8J3N5L2</accession>
<dbReference type="Proteomes" id="UP000597444">
    <property type="component" value="Unassembled WGS sequence"/>
</dbReference>
<organism evidence="2 3">
    <name type="scientific">Reticulibacter mediterranei</name>
    <dbReference type="NCBI Taxonomy" id="2778369"/>
    <lineage>
        <taxon>Bacteria</taxon>
        <taxon>Bacillati</taxon>
        <taxon>Chloroflexota</taxon>
        <taxon>Ktedonobacteria</taxon>
        <taxon>Ktedonobacterales</taxon>
        <taxon>Reticulibacteraceae</taxon>
        <taxon>Reticulibacter</taxon>
    </lineage>
</organism>
<proteinExistence type="predicted"/>
<keyword evidence="1" id="KW-0472">Membrane</keyword>
<keyword evidence="3" id="KW-1185">Reference proteome</keyword>
<keyword evidence="1" id="KW-1133">Transmembrane helix</keyword>
<dbReference type="RefSeq" id="WP_220209854.1">
    <property type="nucleotide sequence ID" value="NZ_BNJK01000002.1"/>
</dbReference>
<name>A0A8J3N5L2_9CHLR</name>
<reference evidence="2" key="1">
    <citation type="submission" date="2020-10" db="EMBL/GenBank/DDBJ databases">
        <title>Taxonomic study of unclassified bacteria belonging to the class Ktedonobacteria.</title>
        <authorList>
            <person name="Yabe S."/>
            <person name="Wang C.M."/>
            <person name="Zheng Y."/>
            <person name="Sakai Y."/>
            <person name="Cavaletti L."/>
            <person name="Monciardini P."/>
            <person name="Donadio S."/>
        </authorList>
    </citation>
    <scope>NUCLEOTIDE SEQUENCE</scope>
    <source>
        <strain evidence="2">ID150040</strain>
    </source>
</reference>
<feature type="transmembrane region" description="Helical" evidence="1">
    <location>
        <begin position="193"/>
        <end position="212"/>
    </location>
</feature>
<evidence type="ECO:0000313" key="2">
    <source>
        <dbReference type="EMBL" id="GHO99204.1"/>
    </source>
</evidence>
<evidence type="ECO:0000256" key="1">
    <source>
        <dbReference type="SAM" id="Phobius"/>
    </source>
</evidence>
<sequence length="271" mass="29562">MTQDQTRRFFLWAAILLIVEIIAAGFYQAGPNKGLSSAGEILTFIALAAVGIERLIEGFWTFIGLTKGTLWPFSAFSQQITSLSNDLNKTLEPFYNELEQTLQEAKAGSTITAQEFESATRQLDHLKTSVQQITTLAPGNQQATALASAASQIITEIQKSYPTLQTLGTFANEAIGGFANFVATPPDNLGRRFISLFVGTLLGLLITGLLRLDLVQAIFQSPTFGNAFGLQFYWGIIFTGIVMGLGSNPTHEVIRVLQEYKKTLKVQNTAS</sequence>
<feature type="transmembrane region" description="Helical" evidence="1">
    <location>
        <begin position="41"/>
        <end position="63"/>
    </location>
</feature>
<comment type="caution">
    <text evidence="2">The sequence shown here is derived from an EMBL/GenBank/DDBJ whole genome shotgun (WGS) entry which is preliminary data.</text>
</comment>
<dbReference type="EMBL" id="BNJK01000002">
    <property type="protein sequence ID" value="GHO99204.1"/>
    <property type="molecule type" value="Genomic_DNA"/>
</dbReference>
<protein>
    <submittedName>
        <fullName evidence="2">Uncharacterized protein</fullName>
    </submittedName>
</protein>
<dbReference type="AlphaFoldDB" id="A0A8J3N5L2"/>
<gene>
    <name evidence="2" type="ORF">KSF_092520</name>
</gene>
<feature type="transmembrane region" description="Helical" evidence="1">
    <location>
        <begin position="224"/>
        <end position="245"/>
    </location>
</feature>
<feature type="transmembrane region" description="Helical" evidence="1">
    <location>
        <begin position="9"/>
        <end position="29"/>
    </location>
</feature>
<keyword evidence="1" id="KW-0812">Transmembrane</keyword>